<dbReference type="InterPro" id="IPR003200">
    <property type="entry name" value="Nict_dMeBzImd_PRibTrfase"/>
</dbReference>
<evidence type="ECO:0000256" key="6">
    <source>
        <dbReference type="ARBA" id="ARBA00022676"/>
    </source>
</evidence>
<keyword evidence="6 10" id="KW-0328">Glycosyltransferase</keyword>
<feature type="non-terminal residue" evidence="10">
    <location>
        <position position="97"/>
    </location>
</feature>
<comment type="catalytic activity">
    <reaction evidence="9">
        <text>5,6-dimethylbenzimidazole + nicotinate beta-D-ribonucleotide = alpha-ribazole 5'-phosphate + nicotinate + H(+)</text>
        <dbReference type="Rhea" id="RHEA:11196"/>
        <dbReference type="ChEBI" id="CHEBI:15378"/>
        <dbReference type="ChEBI" id="CHEBI:15890"/>
        <dbReference type="ChEBI" id="CHEBI:32544"/>
        <dbReference type="ChEBI" id="CHEBI:57502"/>
        <dbReference type="ChEBI" id="CHEBI:57918"/>
        <dbReference type="EC" id="2.4.2.21"/>
    </reaction>
</comment>
<dbReference type="Pfam" id="PF02277">
    <property type="entry name" value="DBI_PRT"/>
    <property type="match status" value="1"/>
</dbReference>
<comment type="pathway">
    <text evidence="1">Nucleoside biosynthesis; alpha-ribazole biosynthesis; alpha-ribazole from 5,6-dimethylbenzimidazole: step 1/2.</text>
</comment>
<evidence type="ECO:0000313" key="11">
    <source>
        <dbReference type="Proteomes" id="UP000253594"/>
    </source>
</evidence>
<comment type="caution">
    <text evidence="10">The sequence shown here is derived from an EMBL/GenBank/DDBJ whole genome shotgun (WGS) entry which is preliminary data.</text>
</comment>
<dbReference type="UniPathway" id="UPA00061">
    <property type="reaction ID" value="UER00516"/>
</dbReference>
<evidence type="ECO:0000256" key="1">
    <source>
        <dbReference type="ARBA" id="ARBA00005049"/>
    </source>
</evidence>
<evidence type="ECO:0000256" key="9">
    <source>
        <dbReference type="ARBA" id="ARBA00047340"/>
    </source>
</evidence>
<evidence type="ECO:0000313" key="10">
    <source>
        <dbReference type="EMBL" id="RCI70936.1"/>
    </source>
</evidence>
<dbReference type="Gene3D" id="3.40.50.10210">
    <property type="match status" value="1"/>
</dbReference>
<dbReference type="Proteomes" id="UP000253594">
    <property type="component" value="Unassembled WGS sequence"/>
</dbReference>
<evidence type="ECO:0000256" key="3">
    <source>
        <dbReference type="ARBA" id="ARBA00011991"/>
    </source>
</evidence>
<evidence type="ECO:0000256" key="5">
    <source>
        <dbReference type="ARBA" id="ARBA00022573"/>
    </source>
</evidence>
<dbReference type="EMBL" id="QORE01001720">
    <property type="protein sequence ID" value="RCI70936.1"/>
    <property type="molecule type" value="Genomic_DNA"/>
</dbReference>
<dbReference type="PANTHER" id="PTHR43463">
    <property type="entry name" value="NICOTINATE-NUCLEOTIDE--DIMETHYLBENZIMIDAZOLE PHOSPHORIBOSYLTRANSFERASE"/>
    <property type="match status" value="1"/>
</dbReference>
<organism evidence="10 11">
    <name type="scientific">Pseudomonas aeruginosa</name>
    <dbReference type="NCBI Taxonomy" id="287"/>
    <lineage>
        <taxon>Bacteria</taxon>
        <taxon>Pseudomonadati</taxon>
        <taxon>Pseudomonadota</taxon>
        <taxon>Gammaproteobacteria</taxon>
        <taxon>Pseudomonadales</taxon>
        <taxon>Pseudomonadaceae</taxon>
        <taxon>Pseudomonas</taxon>
    </lineage>
</organism>
<gene>
    <name evidence="10" type="ORF">DT376_31845</name>
</gene>
<dbReference type="InterPro" id="IPR023195">
    <property type="entry name" value="Nict_dMeBzImd_PRibTrfase_N"/>
</dbReference>
<dbReference type="EC" id="2.4.2.21" evidence="3"/>
<dbReference type="AlphaFoldDB" id="A0A367M0D5"/>
<evidence type="ECO:0000256" key="4">
    <source>
        <dbReference type="ARBA" id="ARBA00015486"/>
    </source>
</evidence>
<dbReference type="SUPFAM" id="SSF52733">
    <property type="entry name" value="Nicotinate mononucleotide:5,6-dimethylbenzimidazole phosphoribosyltransferase (CobT)"/>
    <property type="match status" value="1"/>
</dbReference>
<protein>
    <recommendedName>
        <fullName evidence="4">Nicotinate-nucleotide--dimethylbenzimidazole phosphoribosyltransferase</fullName>
        <ecNumber evidence="3">2.4.2.21</ecNumber>
    </recommendedName>
    <alternativeName>
        <fullName evidence="8">N(1)-alpha-phosphoribosyltransferase</fullName>
    </alternativeName>
</protein>
<keyword evidence="5" id="KW-0169">Cobalamin biosynthesis</keyword>
<comment type="similarity">
    <text evidence="2">Belongs to the CobT family.</text>
</comment>
<name>A0A367M0D5_PSEAI</name>
<evidence type="ECO:0000256" key="8">
    <source>
        <dbReference type="ARBA" id="ARBA00030686"/>
    </source>
</evidence>
<dbReference type="Gene3D" id="1.10.1610.10">
    <property type="match status" value="1"/>
</dbReference>
<dbReference type="InterPro" id="IPR036087">
    <property type="entry name" value="Nict_dMeBzImd_PRibTrfase_sf"/>
</dbReference>
<dbReference type="GO" id="GO:0009236">
    <property type="term" value="P:cobalamin biosynthetic process"/>
    <property type="evidence" value="ECO:0007669"/>
    <property type="project" value="UniProtKB-KW"/>
</dbReference>
<proteinExistence type="inferred from homology"/>
<accession>A0A367M0D5</accession>
<sequence>MSLQWWRDTCREADPQMRRRAAERQDRLTKPRGSLGRLEQVAIDLAALQGRERPSLERIWVTVFAGDHGVVAEGISAYPQAVTGEMLRNFVRGGAAI</sequence>
<dbReference type="PANTHER" id="PTHR43463:SF1">
    <property type="entry name" value="NICOTINATE-NUCLEOTIDE--DIMETHYLBENZIMIDAZOLE PHOSPHORIBOSYLTRANSFERASE"/>
    <property type="match status" value="1"/>
</dbReference>
<reference evidence="10 11" key="1">
    <citation type="submission" date="2018-07" db="EMBL/GenBank/DDBJ databases">
        <title>Mechanisms of high-level aminoglycoside resistance among Gram-negative pathogens in Brazil.</title>
        <authorList>
            <person name="Ballaben A.S."/>
            <person name="Darini A.L.C."/>
            <person name="Doi Y."/>
        </authorList>
    </citation>
    <scope>NUCLEOTIDE SEQUENCE [LARGE SCALE GENOMIC DNA]</scope>
    <source>
        <strain evidence="10 11">B2-305</strain>
    </source>
</reference>
<evidence type="ECO:0000256" key="7">
    <source>
        <dbReference type="ARBA" id="ARBA00022679"/>
    </source>
</evidence>
<evidence type="ECO:0000256" key="2">
    <source>
        <dbReference type="ARBA" id="ARBA00007110"/>
    </source>
</evidence>
<keyword evidence="7 10" id="KW-0808">Transferase</keyword>
<dbReference type="GO" id="GO:0008939">
    <property type="term" value="F:nicotinate-nucleotide-dimethylbenzimidazole phosphoribosyltransferase activity"/>
    <property type="evidence" value="ECO:0007669"/>
    <property type="project" value="UniProtKB-EC"/>
</dbReference>